<evidence type="ECO:0000256" key="4">
    <source>
        <dbReference type="ARBA" id="ARBA00023125"/>
    </source>
</evidence>
<dbReference type="InterPro" id="IPR036388">
    <property type="entry name" value="WH-like_DNA-bd_sf"/>
</dbReference>
<dbReference type="InterPro" id="IPR039425">
    <property type="entry name" value="RNA_pol_sigma-70-like"/>
</dbReference>
<dbReference type="SUPFAM" id="SSF88659">
    <property type="entry name" value="Sigma3 and sigma4 domains of RNA polymerase sigma factors"/>
    <property type="match status" value="1"/>
</dbReference>
<keyword evidence="4" id="KW-0238">DNA-binding</keyword>
<evidence type="ECO:0000256" key="2">
    <source>
        <dbReference type="ARBA" id="ARBA00023015"/>
    </source>
</evidence>
<evidence type="ECO:0000256" key="3">
    <source>
        <dbReference type="ARBA" id="ARBA00023082"/>
    </source>
</evidence>
<comment type="similarity">
    <text evidence="1">Belongs to the sigma-70 factor family. ECF subfamily.</text>
</comment>
<dbReference type="Gene3D" id="1.10.1740.10">
    <property type="match status" value="1"/>
</dbReference>
<dbReference type="SUPFAM" id="SSF88946">
    <property type="entry name" value="Sigma2 domain of RNA polymerase sigma factors"/>
    <property type="match status" value="1"/>
</dbReference>
<dbReference type="PANTHER" id="PTHR43133:SF8">
    <property type="entry name" value="RNA POLYMERASE SIGMA FACTOR HI_1459-RELATED"/>
    <property type="match status" value="1"/>
</dbReference>
<dbReference type="GO" id="GO:0003677">
    <property type="term" value="F:DNA binding"/>
    <property type="evidence" value="ECO:0007669"/>
    <property type="project" value="UniProtKB-KW"/>
</dbReference>
<evidence type="ECO:0000313" key="8">
    <source>
        <dbReference type="EMBL" id="ACL06021.1"/>
    </source>
</evidence>
<dbReference type="RefSeq" id="WP_015949067.1">
    <property type="nucleotide sequence ID" value="NC_011768.1"/>
</dbReference>
<evidence type="ECO:0000313" key="9">
    <source>
        <dbReference type="Proteomes" id="UP000000739"/>
    </source>
</evidence>
<keyword evidence="9" id="KW-1185">Reference proteome</keyword>
<dbReference type="CDD" id="cd06171">
    <property type="entry name" value="Sigma70_r4"/>
    <property type="match status" value="1"/>
</dbReference>
<dbReference type="Proteomes" id="UP000000739">
    <property type="component" value="Chromosome"/>
</dbReference>
<dbReference type="NCBIfam" id="TIGR02937">
    <property type="entry name" value="sigma70-ECF"/>
    <property type="match status" value="1"/>
</dbReference>
<evidence type="ECO:0000256" key="5">
    <source>
        <dbReference type="ARBA" id="ARBA00023163"/>
    </source>
</evidence>
<dbReference type="Gene3D" id="1.10.10.10">
    <property type="entry name" value="Winged helix-like DNA-binding domain superfamily/Winged helix DNA-binding domain"/>
    <property type="match status" value="1"/>
</dbReference>
<dbReference type="InterPro" id="IPR014284">
    <property type="entry name" value="RNA_pol_sigma-70_dom"/>
</dbReference>
<feature type="domain" description="RNA polymerase sigma factor 70 region 4 type 2" evidence="7">
    <location>
        <begin position="123"/>
        <end position="171"/>
    </location>
</feature>
<evidence type="ECO:0000256" key="1">
    <source>
        <dbReference type="ARBA" id="ARBA00010641"/>
    </source>
</evidence>
<dbReference type="EMBL" id="CP001322">
    <property type="protein sequence ID" value="ACL06021.1"/>
    <property type="molecule type" value="Genomic_DNA"/>
</dbReference>
<dbReference type="InterPro" id="IPR013324">
    <property type="entry name" value="RNA_pol_sigma_r3/r4-like"/>
</dbReference>
<dbReference type="InterPro" id="IPR007627">
    <property type="entry name" value="RNA_pol_sigma70_r2"/>
</dbReference>
<dbReference type="GO" id="GO:0016987">
    <property type="term" value="F:sigma factor activity"/>
    <property type="evidence" value="ECO:0007669"/>
    <property type="project" value="UniProtKB-KW"/>
</dbReference>
<dbReference type="InterPro" id="IPR013325">
    <property type="entry name" value="RNA_pol_sigma_r2"/>
</dbReference>
<reference evidence="8 9" key="1">
    <citation type="journal article" date="2012" name="Environ. Microbiol.">
        <title>The genome sequence of Desulfatibacillum alkenivorans AK-01: a blueprint for anaerobic alkane oxidation.</title>
        <authorList>
            <person name="Callaghan A.V."/>
            <person name="Morris B.E."/>
            <person name="Pereira I.A."/>
            <person name="McInerney M.J."/>
            <person name="Austin R.N."/>
            <person name="Groves J.T."/>
            <person name="Kukor J.J."/>
            <person name="Suflita J.M."/>
            <person name="Young L.Y."/>
            <person name="Zylstra G.J."/>
            <person name="Wawrik B."/>
        </authorList>
    </citation>
    <scope>NUCLEOTIDE SEQUENCE [LARGE SCALE GENOMIC DNA]</scope>
    <source>
        <strain evidence="8 9">AK-01</strain>
    </source>
</reference>
<organism evidence="8 9">
    <name type="scientific">Desulfatibacillum aliphaticivorans</name>
    <dbReference type="NCBI Taxonomy" id="218208"/>
    <lineage>
        <taxon>Bacteria</taxon>
        <taxon>Pseudomonadati</taxon>
        <taxon>Thermodesulfobacteriota</taxon>
        <taxon>Desulfobacteria</taxon>
        <taxon>Desulfobacterales</taxon>
        <taxon>Desulfatibacillaceae</taxon>
        <taxon>Desulfatibacillum</taxon>
    </lineage>
</organism>
<dbReference type="AlphaFoldDB" id="B8FN52"/>
<keyword evidence="2" id="KW-0805">Transcription regulation</keyword>
<dbReference type="Pfam" id="PF08281">
    <property type="entry name" value="Sigma70_r4_2"/>
    <property type="match status" value="1"/>
</dbReference>
<accession>B8FN52</accession>
<sequence length="184" mass="20387">MDDKDIIRRVKNGDVESFALLVRRYQGNLIGFLTRMLGDRGLAEDAAQDVFLNIYKALDSFDENRNVPFAAWLFITAKNAAISQIRKQALRRSLPLDAAAELPDSAPGALSVLLSHERRLHVKEALDEVPEPHRSSLLFQLEGKTIREIADLQGATAGAVKSRIHRAKAALVRILSKGGLIDHE</sequence>
<feature type="domain" description="RNA polymerase sigma-70 region 2" evidence="6">
    <location>
        <begin position="21"/>
        <end position="89"/>
    </location>
</feature>
<dbReference type="InterPro" id="IPR013249">
    <property type="entry name" value="RNA_pol_sigma70_r4_t2"/>
</dbReference>
<dbReference type="Pfam" id="PF04542">
    <property type="entry name" value="Sigma70_r2"/>
    <property type="match status" value="1"/>
</dbReference>
<keyword evidence="3" id="KW-0731">Sigma factor</keyword>
<protein>
    <submittedName>
        <fullName evidence="8">RNA polymerase, sigma-24 subunit, ECF subfamily</fullName>
    </submittedName>
</protein>
<dbReference type="PANTHER" id="PTHR43133">
    <property type="entry name" value="RNA POLYMERASE ECF-TYPE SIGMA FACTO"/>
    <property type="match status" value="1"/>
</dbReference>
<dbReference type="KEGG" id="dal:Dalk_4342"/>
<proteinExistence type="inferred from homology"/>
<evidence type="ECO:0000259" key="7">
    <source>
        <dbReference type="Pfam" id="PF08281"/>
    </source>
</evidence>
<gene>
    <name evidence="8" type="ordered locus">Dalk_4342</name>
</gene>
<dbReference type="GO" id="GO:0006352">
    <property type="term" value="P:DNA-templated transcription initiation"/>
    <property type="evidence" value="ECO:0007669"/>
    <property type="project" value="InterPro"/>
</dbReference>
<keyword evidence="5" id="KW-0804">Transcription</keyword>
<name>B8FN52_DESAL</name>
<evidence type="ECO:0000259" key="6">
    <source>
        <dbReference type="Pfam" id="PF04542"/>
    </source>
</evidence>
<dbReference type="eggNOG" id="COG1595">
    <property type="taxonomic scope" value="Bacteria"/>
</dbReference>
<dbReference type="HOGENOM" id="CLU_047691_3_0_7"/>